<feature type="domain" description="Tyr recombinase" evidence="2">
    <location>
        <begin position="9"/>
        <end position="73"/>
    </location>
</feature>
<dbReference type="InterPro" id="IPR013762">
    <property type="entry name" value="Integrase-like_cat_sf"/>
</dbReference>
<keyword evidence="1" id="KW-0233">DNA recombination</keyword>
<proteinExistence type="predicted"/>
<evidence type="ECO:0000313" key="3">
    <source>
        <dbReference type="EMBL" id="QOW11943.1"/>
    </source>
</evidence>
<evidence type="ECO:0000259" key="2">
    <source>
        <dbReference type="PROSITE" id="PS51898"/>
    </source>
</evidence>
<protein>
    <recommendedName>
        <fullName evidence="2">Tyr recombinase domain-containing protein</fullName>
    </recommendedName>
</protein>
<sequence>MKIKSPKYEERKIFSPEEIKKLYEKSSPLQLIILHLCYGCGLRRNEASELNIKDIDLENCLMYIKKGKGKNEG</sequence>
<dbReference type="Gene3D" id="1.10.443.10">
    <property type="entry name" value="Intergrase catalytic core"/>
    <property type="match status" value="1"/>
</dbReference>
<evidence type="ECO:0000256" key="1">
    <source>
        <dbReference type="ARBA" id="ARBA00023172"/>
    </source>
</evidence>
<dbReference type="PROSITE" id="PS51898">
    <property type="entry name" value="TYR_RECOMBINASE"/>
    <property type="match status" value="1"/>
</dbReference>
<dbReference type="InterPro" id="IPR011010">
    <property type="entry name" value="DNA_brk_join_enz"/>
</dbReference>
<gene>
    <name evidence="3" type="ORF">Q73A0000_06700</name>
</gene>
<dbReference type="GO" id="GO:0015074">
    <property type="term" value="P:DNA integration"/>
    <property type="evidence" value="ECO:0007669"/>
    <property type="project" value="InterPro"/>
</dbReference>
<accession>A0A7M2YEU9</accession>
<name>A0A7M2YEU9_9FLAO</name>
<evidence type="ECO:0000313" key="4">
    <source>
        <dbReference type="Proteomes" id="UP000594195"/>
    </source>
</evidence>
<reference evidence="3 4" key="1">
    <citation type="submission" date="2019-05" db="EMBL/GenBank/DDBJ databases">
        <title>Chryseobacterium sp. isolated from King George Island, maritime Antarctica.</title>
        <authorList>
            <person name="Peng X."/>
        </authorList>
    </citation>
    <scope>NUCLEOTIDE SEQUENCE [LARGE SCALE GENOMIC DNA]</scope>
    <source>
        <strain evidence="3 4">7-3A</strain>
    </source>
</reference>
<dbReference type="InterPro" id="IPR002104">
    <property type="entry name" value="Integrase_catalytic"/>
</dbReference>
<dbReference type="SUPFAM" id="SSF56349">
    <property type="entry name" value="DNA breaking-rejoining enzymes"/>
    <property type="match status" value="1"/>
</dbReference>
<dbReference type="GO" id="GO:0006310">
    <property type="term" value="P:DNA recombination"/>
    <property type="evidence" value="ECO:0007669"/>
    <property type="project" value="UniProtKB-KW"/>
</dbReference>
<organism evidence="3 4">
    <name type="scientific">Kaistella flava</name>
    <name type="common">ex Peng et al. 2021</name>
    <dbReference type="NCBI Taxonomy" id="2038776"/>
    <lineage>
        <taxon>Bacteria</taxon>
        <taxon>Pseudomonadati</taxon>
        <taxon>Bacteroidota</taxon>
        <taxon>Flavobacteriia</taxon>
        <taxon>Flavobacteriales</taxon>
        <taxon>Weeksellaceae</taxon>
        <taxon>Chryseobacterium group</taxon>
        <taxon>Kaistella</taxon>
    </lineage>
</organism>
<dbReference type="AlphaFoldDB" id="A0A7M2YEU9"/>
<keyword evidence="4" id="KW-1185">Reference proteome</keyword>
<dbReference type="KEGG" id="kfa:Q73A0000_06700"/>
<dbReference type="Pfam" id="PF00589">
    <property type="entry name" value="Phage_integrase"/>
    <property type="match status" value="1"/>
</dbReference>
<dbReference type="GO" id="GO:0003677">
    <property type="term" value="F:DNA binding"/>
    <property type="evidence" value="ECO:0007669"/>
    <property type="project" value="InterPro"/>
</dbReference>
<dbReference type="EMBL" id="CP040442">
    <property type="protein sequence ID" value="QOW11943.1"/>
    <property type="molecule type" value="Genomic_DNA"/>
</dbReference>
<dbReference type="Proteomes" id="UP000594195">
    <property type="component" value="Chromosome"/>
</dbReference>